<proteinExistence type="predicted"/>
<accession>A0A660SBA2</accession>
<dbReference type="InterPro" id="IPR016181">
    <property type="entry name" value="Acyl_CoA_acyltransferase"/>
</dbReference>
<dbReference type="EMBL" id="QNBC01000007">
    <property type="protein sequence ID" value="RKX67882.1"/>
    <property type="molecule type" value="Genomic_DNA"/>
</dbReference>
<dbReference type="Proteomes" id="UP000282321">
    <property type="component" value="Unassembled WGS sequence"/>
</dbReference>
<organism evidence="1 2">
    <name type="scientific">candidate division TA06 bacterium</name>
    <dbReference type="NCBI Taxonomy" id="2250710"/>
    <lineage>
        <taxon>Bacteria</taxon>
        <taxon>Bacteria division TA06</taxon>
    </lineage>
</organism>
<dbReference type="SUPFAM" id="SSF55729">
    <property type="entry name" value="Acyl-CoA N-acyltransferases (Nat)"/>
    <property type="match status" value="1"/>
</dbReference>
<dbReference type="AlphaFoldDB" id="A0A660SBA2"/>
<evidence type="ECO:0008006" key="3">
    <source>
        <dbReference type="Google" id="ProtNLM"/>
    </source>
</evidence>
<evidence type="ECO:0000313" key="2">
    <source>
        <dbReference type="Proteomes" id="UP000282321"/>
    </source>
</evidence>
<evidence type="ECO:0000313" key="1">
    <source>
        <dbReference type="EMBL" id="RKX67882.1"/>
    </source>
</evidence>
<protein>
    <recommendedName>
        <fullName evidence="3">BioF2-like acetyltransferase domain-containing protein</fullName>
    </recommendedName>
</protein>
<reference evidence="1 2" key="1">
    <citation type="submission" date="2018-06" db="EMBL/GenBank/DDBJ databases">
        <title>Extensive metabolic versatility and redundancy in microbially diverse, dynamic hydrothermal sediments.</title>
        <authorList>
            <person name="Dombrowski N."/>
            <person name="Teske A."/>
            <person name="Baker B.J."/>
        </authorList>
    </citation>
    <scope>NUCLEOTIDE SEQUENCE [LARGE SCALE GENOMIC DNA]</scope>
    <source>
        <strain evidence="1">B35_G9</strain>
    </source>
</reference>
<comment type="caution">
    <text evidence="1">The sequence shown here is derived from an EMBL/GenBank/DDBJ whole genome shotgun (WGS) entry which is preliminary data.</text>
</comment>
<name>A0A660SBA2_UNCT6</name>
<sequence>MKERDEFRKKVGLNNIYFSEEMENALRLYGFNTEIIPLYYRKSIVGIITNYTKKHKISLPPYLFPFYGLHINNDFLTEHPEKAIETLRLATENQKRKFIYSLFSLSPEITDIRAFKESGWRESVKYTYRILRNETILKKSKIRKIKGIDDGEYTISESNDTAKLYEMIVNMNSSKRRITPYNGDYLSLIFKNLHSNQRTIYGLYNSEGVCFATAFILRDKSCSYLFANAMNSKIRKTNLNLYFLYKIIKKELDISPCFDLQGANTPSLVKFKENFNAHLIQYFHIETGLNITGLIRLKGMLKKWSIH</sequence>
<gene>
    <name evidence="1" type="ORF">DRP44_01045</name>
</gene>
<dbReference type="Gene3D" id="3.40.630.30">
    <property type="match status" value="1"/>
</dbReference>